<dbReference type="Proteomes" id="UP000031546">
    <property type="component" value="Unassembled WGS sequence"/>
</dbReference>
<dbReference type="Pfam" id="PF00892">
    <property type="entry name" value="EamA"/>
    <property type="match status" value="1"/>
</dbReference>
<feature type="domain" description="EamA" evidence="9">
    <location>
        <begin position="6"/>
        <end position="144"/>
    </location>
</feature>
<evidence type="ECO:0000256" key="5">
    <source>
        <dbReference type="ARBA" id="ARBA00022692"/>
    </source>
</evidence>
<dbReference type="NCBIfam" id="TIGR00688">
    <property type="entry name" value="rarD"/>
    <property type="match status" value="1"/>
</dbReference>
<dbReference type="GO" id="GO:0005886">
    <property type="term" value="C:plasma membrane"/>
    <property type="evidence" value="ECO:0007669"/>
    <property type="project" value="UniProtKB-SubCell"/>
</dbReference>
<evidence type="ECO:0000256" key="6">
    <source>
        <dbReference type="ARBA" id="ARBA00022989"/>
    </source>
</evidence>
<evidence type="ECO:0000313" key="12">
    <source>
        <dbReference type="Proteomes" id="UP000031546"/>
    </source>
</evidence>
<dbReference type="AlphaFoldDB" id="A0A0C2H9R6"/>
<keyword evidence="4" id="KW-1003">Cell membrane</keyword>
<evidence type="ECO:0000256" key="4">
    <source>
        <dbReference type="ARBA" id="ARBA00022475"/>
    </source>
</evidence>
<organism evidence="10 12">
    <name type="scientific">Salinicoccus roseus</name>
    <dbReference type="NCBI Taxonomy" id="45670"/>
    <lineage>
        <taxon>Bacteria</taxon>
        <taxon>Bacillati</taxon>
        <taxon>Bacillota</taxon>
        <taxon>Bacilli</taxon>
        <taxon>Bacillales</taxon>
        <taxon>Staphylococcaceae</taxon>
        <taxon>Salinicoccus</taxon>
    </lineage>
</organism>
<evidence type="ECO:0000313" key="10">
    <source>
        <dbReference type="EMBL" id="KIH70540.1"/>
    </source>
</evidence>
<reference evidence="11" key="2">
    <citation type="submission" date="2020-04" db="EMBL/GenBank/DDBJ databases">
        <authorList>
            <person name="Tanveer F."/>
            <person name="Xie Y."/>
            <person name="Shinwari Z.K."/>
        </authorList>
    </citation>
    <scope>NUCLEOTIDE SEQUENCE</scope>
    <source>
        <strain evidence="11">MOSEL-ME25</strain>
    </source>
</reference>
<evidence type="ECO:0000256" key="2">
    <source>
        <dbReference type="ARBA" id="ARBA00007362"/>
    </source>
</evidence>
<evidence type="ECO:0000313" key="13">
    <source>
        <dbReference type="Proteomes" id="UP000527860"/>
    </source>
</evidence>
<dbReference type="InterPro" id="IPR004626">
    <property type="entry name" value="RarD"/>
</dbReference>
<comment type="caution">
    <text evidence="10">The sequence shown here is derived from an EMBL/GenBank/DDBJ whole genome shotgun (WGS) entry which is preliminary data.</text>
</comment>
<gene>
    <name evidence="11" type="primary">rarD</name>
    <name evidence="11" type="ORF">F7P68_0008810</name>
    <name evidence="10" type="ORF">SN16_07445</name>
</gene>
<feature type="transmembrane region" description="Helical" evidence="8">
    <location>
        <begin position="130"/>
        <end position="147"/>
    </location>
</feature>
<dbReference type="EMBL" id="JABEVU030000001">
    <property type="protein sequence ID" value="MDB0580630.1"/>
    <property type="molecule type" value="Genomic_DNA"/>
</dbReference>
<feature type="transmembrane region" description="Helical" evidence="8">
    <location>
        <begin position="7"/>
        <end position="25"/>
    </location>
</feature>
<evidence type="ECO:0000256" key="1">
    <source>
        <dbReference type="ARBA" id="ARBA00004651"/>
    </source>
</evidence>
<keyword evidence="6 8" id="KW-1133">Transmembrane helix</keyword>
<dbReference type="EMBL" id="JXII01000006">
    <property type="protein sequence ID" value="KIH70540.1"/>
    <property type="molecule type" value="Genomic_DNA"/>
</dbReference>
<name>A0A0C2H9R6_9STAP</name>
<keyword evidence="3" id="KW-0813">Transport</keyword>
<keyword evidence="5 8" id="KW-0812">Transmembrane</keyword>
<dbReference type="Proteomes" id="UP000527860">
    <property type="component" value="Unassembled WGS sequence"/>
</dbReference>
<reference evidence="11" key="3">
    <citation type="submission" date="2022-12" db="EMBL/GenBank/DDBJ databases">
        <title>Genome analysis and biological profiling of marine Salinicoccus roseus MOSEL-ME25.</title>
        <authorList>
            <person name="Mirza F.T."/>
            <person name="Xie Y."/>
            <person name="Shinwari Z.K."/>
        </authorList>
    </citation>
    <scope>NUCLEOTIDE SEQUENCE</scope>
    <source>
        <strain evidence="11">MOSEL-ME25</strain>
    </source>
</reference>
<reference evidence="10 12" key="1">
    <citation type="submission" date="2015-01" db="EMBL/GenBank/DDBJ databases">
        <title>Genome sequences of high lactate-tolerant strain Salinicoccus roseus W12 with industrial interest.</title>
        <authorList>
            <person name="Wang H."/>
            <person name="Yu B."/>
        </authorList>
    </citation>
    <scope>NUCLEOTIDE SEQUENCE [LARGE SCALE GENOMIC DNA]</scope>
    <source>
        <strain evidence="10 12">W12</strain>
    </source>
</reference>
<keyword evidence="7 8" id="KW-0472">Membrane</keyword>
<dbReference type="InterPro" id="IPR000620">
    <property type="entry name" value="EamA_dom"/>
</dbReference>
<dbReference type="GeneID" id="77845385"/>
<accession>A0A0C2H9R6</accession>
<protein>
    <submittedName>
        <fullName evidence="10 11">Transporter</fullName>
    </submittedName>
</protein>
<evidence type="ECO:0000256" key="7">
    <source>
        <dbReference type="ARBA" id="ARBA00023136"/>
    </source>
</evidence>
<proteinExistence type="inferred from homology"/>
<feature type="transmembrane region" description="Helical" evidence="8">
    <location>
        <begin position="75"/>
        <end position="94"/>
    </location>
</feature>
<dbReference type="InterPro" id="IPR037185">
    <property type="entry name" value="EmrE-like"/>
</dbReference>
<evidence type="ECO:0000313" key="11">
    <source>
        <dbReference type="EMBL" id="MDB0580630.1"/>
    </source>
</evidence>
<feature type="transmembrane region" description="Helical" evidence="8">
    <location>
        <begin position="213"/>
        <end position="232"/>
    </location>
</feature>
<feature type="transmembrane region" description="Helical" evidence="8">
    <location>
        <begin position="178"/>
        <end position="198"/>
    </location>
</feature>
<sequence>MSENSKGIIFALGAYLIWGFLPIYWKQVEHISSYELIAHRVLWAFIFMIVFIIVTNRMHLFYKDLKFIFRNKKKVIALFAASTVITTNWLLYIIAVNNGHILDASLGYYINPLISILIGFVILGERFSKSQWTAIIIVFLGVTYLAVGLGSAPWISLTLALSFSIYGLIKKVINMDAVFALAVETFVLAPFALIYILFLEGSGGGNFGINADSLVMMGTGVITAVPLLLFSLGAQRIRLSLIGILQYFAPTIMLLLGVFMYDEAFTDIHTVAYILIWSGLAIYTFSRIQEMRRQSAKKPRRRVSH</sequence>
<dbReference type="SUPFAM" id="SSF103481">
    <property type="entry name" value="Multidrug resistance efflux transporter EmrE"/>
    <property type="match status" value="2"/>
</dbReference>
<dbReference type="PANTHER" id="PTHR22911">
    <property type="entry name" value="ACYL-MALONYL CONDENSING ENZYME-RELATED"/>
    <property type="match status" value="1"/>
</dbReference>
<feature type="transmembrane region" description="Helical" evidence="8">
    <location>
        <begin position="271"/>
        <end position="288"/>
    </location>
</feature>
<feature type="transmembrane region" description="Helical" evidence="8">
    <location>
        <begin position="37"/>
        <end position="54"/>
    </location>
</feature>
<dbReference type="STRING" id="45670.SN16_07445"/>
<comment type="subcellular location">
    <subcellularLocation>
        <location evidence="1">Cell membrane</location>
        <topology evidence="1">Multi-pass membrane protein</topology>
    </subcellularLocation>
</comment>
<comment type="similarity">
    <text evidence="2">Belongs to the EamA transporter family.</text>
</comment>
<evidence type="ECO:0000259" key="9">
    <source>
        <dbReference type="Pfam" id="PF00892"/>
    </source>
</evidence>
<dbReference type="RefSeq" id="WP_040105998.1">
    <property type="nucleotide sequence ID" value="NZ_JABEVU030000001.1"/>
</dbReference>
<feature type="transmembrane region" description="Helical" evidence="8">
    <location>
        <begin position="239"/>
        <end position="259"/>
    </location>
</feature>
<feature type="transmembrane region" description="Helical" evidence="8">
    <location>
        <begin position="106"/>
        <end position="123"/>
    </location>
</feature>
<keyword evidence="13" id="KW-1185">Reference proteome</keyword>
<dbReference type="PANTHER" id="PTHR22911:SF137">
    <property type="entry name" value="SOLUTE CARRIER FAMILY 35 MEMBER G2-RELATED"/>
    <property type="match status" value="1"/>
</dbReference>
<evidence type="ECO:0000256" key="3">
    <source>
        <dbReference type="ARBA" id="ARBA00022448"/>
    </source>
</evidence>
<dbReference type="OrthoDB" id="369870at2"/>
<feature type="transmembrane region" description="Helical" evidence="8">
    <location>
        <begin position="153"/>
        <end position="169"/>
    </location>
</feature>
<evidence type="ECO:0000256" key="8">
    <source>
        <dbReference type="SAM" id="Phobius"/>
    </source>
</evidence>